<protein>
    <submittedName>
        <fullName evidence="2">Uncharacterized protein</fullName>
    </submittedName>
</protein>
<comment type="caution">
    <text evidence="2">The sequence shown here is derived from an EMBL/GenBank/DDBJ whole genome shotgun (WGS) entry which is preliminary data.</text>
</comment>
<reference evidence="2" key="2">
    <citation type="journal article" date="2018" name="ISME J.">
        <title>A dynamic microbial community with high functional redundancy inhabits the cold, oxic subseafloor aquifer.</title>
        <authorList>
            <person name="Tully B.J."/>
            <person name="Wheat C.G."/>
            <person name="Glazer B.T."/>
            <person name="Huber J.A."/>
        </authorList>
    </citation>
    <scope>NUCLEOTIDE SEQUENCE</scope>
    <source>
        <strain evidence="2">NORP83</strain>
    </source>
</reference>
<feature type="region of interest" description="Disordered" evidence="1">
    <location>
        <begin position="1"/>
        <end position="26"/>
    </location>
</feature>
<organism evidence="2">
    <name type="scientific">OCS116 cluster bacterium</name>
    <dbReference type="NCBI Taxonomy" id="2030921"/>
    <lineage>
        <taxon>Bacteria</taxon>
        <taxon>Pseudomonadati</taxon>
        <taxon>Pseudomonadota</taxon>
        <taxon>Alphaproteobacteria</taxon>
        <taxon>OCS116 cluster</taxon>
    </lineage>
</organism>
<reference key="1">
    <citation type="submission" date="2017-08" db="EMBL/GenBank/DDBJ databases">
        <title>A dynamic microbial community with high functional redundancy inhabits the cold, oxic subseafloor aquifer.</title>
        <authorList>
            <person name="Tully B.J."/>
            <person name="Wheat C.G."/>
            <person name="Glazer B.T."/>
            <person name="Huber J.A."/>
        </authorList>
    </citation>
    <scope>NUCLEOTIDE SEQUENCE [LARGE SCALE GENOMIC DNA]</scope>
</reference>
<gene>
    <name evidence="2" type="ORF">COB13_10650</name>
</gene>
<feature type="compositionally biased region" description="Low complexity" evidence="1">
    <location>
        <begin position="1"/>
        <end position="12"/>
    </location>
</feature>
<dbReference type="AlphaFoldDB" id="A0A2A4YYY8"/>
<dbReference type="EMBL" id="NVUS01000013">
    <property type="protein sequence ID" value="PCJ00043.1"/>
    <property type="molecule type" value="Genomic_DNA"/>
</dbReference>
<evidence type="ECO:0000313" key="2">
    <source>
        <dbReference type="EMBL" id="PCJ00043.1"/>
    </source>
</evidence>
<evidence type="ECO:0000256" key="1">
    <source>
        <dbReference type="SAM" id="MobiDB-lite"/>
    </source>
</evidence>
<proteinExistence type="predicted"/>
<name>A0A2A4YYY8_9PROT</name>
<sequence>MHSKSNSKNNKPSIPPKKQNDNIKITSEYLNNRPVTITELDVIETYAGDLIRGLVSDQLNSNQKE</sequence>
<accession>A0A2A4YYY8</accession>